<reference evidence="10" key="1">
    <citation type="submission" date="2019-12" db="UniProtKB">
        <authorList>
            <consortium name="WormBaseParasite"/>
        </authorList>
    </citation>
    <scope>IDENTIFICATION</scope>
</reference>
<evidence type="ECO:0000313" key="10">
    <source>
        <dbReference type="WBParaSite" id="TMUE_3000013061.1"/>
    </source>
</evidence>
<sequence>MSGEHHVFTGDKDAVVKSLESDGFTPLDLDYPANNSALLYTLGVLRNDSPLSGHFSCDGVVPLYAFVEVQINSGFYTGKQMLLEFANFDQSSLQLLGERQLLLISGFEATYQPRGCAESAHLLLRADSKDSKIWIVGTKFLSSRLPTRQGHVCLADLSECKSFNLYVVVISFNCRNNDDGSTSLTMKVLDSSIRPDRPVTCRIRFAGKMRVPSLKDQGYYIARFHRISCSPRCGTFELHGTVGRRGMSLEFWHCVIGSEANRLPCAHNVCSVNEDDGLEVNRLRLWYEMDAKNMKPDLAEEPVFQSVDSFTPGAYHDLIAKVVCVFPSVLFSDCTIIRATDGTSPPPFTSLVDLEGEQLADISSRAQELMDGYSNLLFDIFAYGSHAETAKLLKFAQYVAFFNLHMHYKVFQPMQAALTVHSGNIRGRRLEVLDPSSNLLDPVKQRVQSYFPDEAN</sequence>
<dbReference type="PANTHER" id="PTHR14513">
    <property type="entry name" value="PROTECTION OF TELOMERES 1"/>
    <property type="match status" value="1"/>
</dbReference>
<dbReference type="GO" id="GO:0098505">
    <property type="term" value="F:G-rich strand telomeric DNA binding"/>
    <property type="evidence" value="ECO:0007669"/>
    <property type="project" value="TreeGrafter"/>
</dbReference>
<comment type="similarity">
    <text evidence="3">Belongs to the telombin family.</text>
</comment>
<dbReference type="Gene3D" id="2.40.50.140">
    <property type="entry name" value="Nucleic acid-binding proteins"/>
    <property type="match status" value="1"/>
</dbReference>
<evidence type="ECO:0000256" key="4">
    <source>
        <dbReference type="ARBA" id="ARBA00022454"/>
    </source>
</evidence>
<evidence type="ECO:0000256" key="2">
    <source>
        <dbReference type="ARBA" id="ARBA00004574"/>
    </source>
</evidence>
<dbReference type="STRING" id="70415.A0A5S6R089"/>
<name>A0A5S6R089_TRIMR</name>
<dbReference type="GO" id="GO:0010521">
    <property type="term" value="F:telomerase inhibitor activity"/>
    <property type="evidence" value="ECO:0007669"/>
    <property type="project" value="TreeGrafter"/>
</dbReference>
<proteinExistence type="inferred from homology"/>
<dbReference type="GO" id="GO:0016233">
    <property type="term" value="P:telomere capping"/>
    <property type="evidence" value="ECO:0007669"/>
    <property type="project" value="TreeGrafter"/>
</dbReference>
<feature type="domain" description="Protection of telomeres protein 1 ssDNA-binding" evidence="8">
    <location>
        <begin position="310"/>
        <end position="450"/>
    </location>
</feature>
<dbReference type="SUPFAM" id="SSF50249">
    <property type="entry name" value="Nucleic acid-binding proteins"/>
    <property type="match status" value="1"/>
</dbReference>
<accession>A0A5S6R089</accession>
<evidence type="ECO:0000256" key="5">
    <source>
        <dbReference type="ARBA" id="ARBA00022895"/>
    </source>
</evidence>
<dbReference type="InterPro" id="IPR028389">
    <property type="entry name" value="POT1"/>
</dbReference>
<evidence type="ECO:0000256" key="6">
    <source>
        <dbReference type="ARBA" id="ARBA00023125"/>
    </source>
</evidence>
<evidence type="ECO:0000256" key="1">
    <source>
        <dbReference type="ARBA" id="ARBA00004123"/>
    </source>
</evidence>
<dbReference type="Pfam" id="PF16686">
    <property type="entry name" value="POT1PC"/>
    <property type="match status" value="1"/>
</dbReference>
<keyword evidence="4" id="KW-0158">Chromosome</keyword>
<dbReference type="GO" id="GO:0032210">
    <property type="term" value="P:regulation of telomere maintenance via telomerase"/>
    <property type="evidence" value="ECO:0007669"/>
    <property type="project" value="TreeGrafter"/>
</dbReference>
<organism evidence="9 10">
    <name type="scientific">Trichuris muris</name>
    <name type="common">Mouse whipworm</name>
    <dbReference type="NCBI Taxonomy" id="70415"/>
    <lineage>
        <taxon>Eukaryota</taxon>
        <taxon>Metazoa</taxon>
        <taxon>Ecdysozoa</taxon>
        <taxon>Nematoda</taxon>
        <taxon>Enoplea</taxon>
        <taxon>Dorylaimia</taxon>
        <taxon>Trichinellida</taxon>
        <taxon>Trichuridae</taxon>
        <taxon>Trichuris</taxon>
    </lineage>
</organism>
<evidence type="ECO:0000256" key="7">
    <source>
        <dbReference type="ARBA" id="ARBA00023242"/>
    </source>
</evidence>
<comment type="subcellular location">
    <subcellularLocation>
        <location evidence="2">Chromosome</location>
        <location evidence="2">Telomere</location>
    </subcellularLocation>
    <subcellularLocation>
        <location evidence="1">Nucleus</location>
    </subcellularLocation>
</comment>
<keyword evidence="6" id="KW-0238">DNA-binding</keyword>
<dbReference type="InterPro" id="IPR012340">
    <property type="entry name" value="NA-bd_OB-fold"/>
</dbReference>
<keyword evidence="7" id="KW-0539">Nucleus</keyword>
<protein>
    <submittedName>
        <fullName evidence="10">POT1PC domain-containing protein</fullName>
    </submittedName>
</protein>
<dbReference type="Proteomes" id="UP000046395">
    <property type="component" value="Unassembled WGS sequence"/>
</dbReference>
<dbReference type="WBParaSite" id="TMUE_3000013061.1">
    <property type="protein sequence ID" value="TMUE_3000013061.1"/>
    <property type="gene ID" value="WBGene00292099"/>
</dbReference>
<dbReference type="InterPro" id="IPR032042">
    <property type="entry name" value="POT1PC"/>
</dbReference>
<keyword evidence="5" id="KW-0779">Telomere</keyword>
<evidence type="ECO:0000313" key="9">
    <source>
        <dbReference type="Proteomes" id="UP000046395"/>
    </source>
</evidence>
<dbReference type="GO" id="GO:0000783">
    <property type="term" value="C:nuclear telomere cap complex"/>
    <property type="evidence" value="ECO:0007669"/>
    <property type="project" value="TreeGrafter"/>
</dbReference>
<evidence type="ECO:0000259" key="8">
    <source>
        <dbReference type="Pfam" id="PF16686"/>
    </source>
</evidence>
<dbReference type="AlphaFoldDB" id="A0A5S6R089"/>
<evidence type="ECO:0000256" key="3">
    <source>
        <dbReference type="ARBA" id="ARBA00008442"/>
    </source>
</evidence>
<dbReference type="PANTHER" id="PTHR14513:SF0">
    <property type="entry name" value="PROTECTION OF TELOMERES PROTEIN 1"/>
    <property type="match status" value="1"/>
</dbReference>
<keyword evidence="9" id="KW-1185">Reference proteome</keyword>